<name>A0A6J8DJK8_MYTCO</name>
<dbReference type="OrthoDB" id="10474053at2759"/>
<dbReference type="Proteomes" id="UP000507470">
    <property type="component" value="Unassembled WGS sequence"/>
</dbReference>
<protein>
    <recommendedName>
        <fullName evidence="1">DZIP3-like HEPN domain-containing protein</fullName>
    </recommendedName>
</protein>
<keyword evidence="3" id="KW-1185">Reference proteome</keyword>
<evidence type="ECO:0000313" key="2">
    <source>
        <dbReference type="EMBL" id="CAC5408778.1"/>
    </source>
</evidence>
<evidence type="ECO:0000259" key="1">
    <source>
        <dbReference type="Pfam" id="PF18738"/>
    </source>
</evidence>
<gene>
    <name evidence="2" type="ORF">MCOR_42144</name>
</gene>
<dbReference type="AlphaFoldDB" id="A0A6J8DJK8"/>
<dbReference type="InterPro" id="IPR041249">
    <property type="entry name" value="HEPN_DZIP3"/>
</dbReference>
<evidence type="ECO:0000313" key="3">
    <source>
        <dbReference type="Proteomes" id="UP000507470"/>
    </source>
</evidence>
<dbReference type="EMBL" id="CACVKT020007606">
    <property type="protein sequence ID" value="CAC5408778.1"/>
    <property type="molecule type" value="Genomic_DNA"/>
</dbReference>
<accession>A0A6J8DJK8</accession>
<sequence>MLIFTAVRLKREEHQPVRNSELTTDEVNYLRMIHLLVRVACPVVRMYFDKEIQPDQLRKTLDKYRSEMVTRYRKKDTIINDSQWSLLYGPYIGQKVTSNDFDIRLMTYLLSTLAHIEVGDVYPVYSNTSIHAMLSRIQLISNETLRNFEGKLSGYKFNKNWDCIGQTDFLC</sequence>
<feature type="domain" description="DZIP3-like HEPN" evidence="1">
    <location>
        <begin position="54"/>
        <end position="165"/>
    </location>
</feature>
<organism evidence="2 3">
    <name type="scientific">Mytilus coruscus</name>
    <name type="common">Sea mussel</name>
    <dbReference type="NCBI Taxonomy" id="42192"/>
    <lineage>
        <taxon>Eukaryota</taxon>
        <taxon>Metazoa</taxon>
        <taxon>Spiralia</taxon>
        <taxon>Lophotrochozoa</taxon>
        <taxon>Mollusca</taxon>
        <taxon>Bivalvia</taxon>
        <taxon>Autobranchia</taxon>
        <taxon>Pteriomorphia</taxon>
        <taxon>Mytilida</taxon>
        <taxon>Mytiloidea</taxon>
        <taxon>Mytilidae</taxon>
        <taxon>Mytilinae</taxon>
        <taxon>Mytilus</taxon>
    </lineage>
</organism>
<proteinExistence type="predicted"/>
<dbReference type="Pfam" id="PF18738">
    <property type="entry name" value="HEPN_DZIP3"/>
    <property type="match status" value="1"/>
</dbReference>
<reference evidence="2 3" key="1">
    <citation type="submission" date="2020-06" db="EMBL/GenBank/DDBJ databases">
        <authorList>
            <person name="Li R."/>
            <person name="Bekaert M."/>
        </authorList>
    </citation>
    <scope>NUCLEOTIDE SEQUENCE [LARGE SCALE GENOMIC DNA]</scope>
    <source>
        <strain evidence="3">wild</strain>
    </source>
</reference>